<dbReference type="PANTHER" id="PTHR11365">
    <property type="entry name" value="5-OXOPROLINASE RELATED"/>
    <property type="match status" value="1"/>
</dbReference>
<evidence type="ECO:0000313" key="3">
    <source>
        <dbReference type="Proteomes" id="UP000316291"/>
    </source>
</evidence>
<dbReference type="InterPro" id="IPR045079">
    <property type="entry name" value="Oxoprolinase-like"/>
</dbReference>
<dbReference type="GO" id="GO:0005829">
    <property type="term" value="C:cytosol"/>
    <property type="evidence" value="ECO:0007669"/>
    <property type="project" value="TreeGrafter"/>
</dbReference>
<dbReference type="GO" id="GO:0017168">
    <property type="term" value="F:5-oxoprolinase (ATP-hydrolyzing) activity"/>
    <property type="evidence" value="ECO:0007669"/>
    <property type="project" value="TreeGrafter"/>
</dbReference>
<gene>
    <name evidence="2" type="ORF">IQ16_05792</name>
</gene>
<protein>
    <submittedName>
        <fullName evidence="2">N-methylhydantoinase B</fullName>
    </submittedName>
</protein>
<dbReference type="PANTHER" id="PTHR11365:SF23">
    <property type="entry name" value="HYPOTHETICAL 5-OXOPROLINASE (EUROFUNG)-RELATED"/>
    <property type="match status" value="1"/>
</dbReference>
<dbReference type="InterPro" id="IPR003692">
    <property type="entry name" value="Hydantoinase_B"/>
</dbReference>
<organism evidence="2 3">
    <name type="scientific">Bradyrhizobium huanghuaihaiense</name>
    <dbReference type="NCBI Taxonomy" id="990078"/>
    <lineage>
        <taxon>Bacteria</taxon>
        <taxon>Pseudomonadati</taxon>
        <taxon>Pseudomonadota</taxon>
        <taxon>Alphaproteobacteria</taxon>
        <taxon>Hyphomicrobiales</taxon>
        <taxon>Nitrobacteraceae</taxon>
        <taxon>Bradyrhizobium</taxon>
    </lineage>
</organism>
<evidence type="ECO:0000313" key="2">
    <source>
        <dbReference type="EMBL" id="TWI64733.1"/>
    </source>
</evidence>
<dbReference type="GO" id="GO:0006749">
    <property type="term" value="P:glutathione metabolic process"/>
    <property type="evidence" value="ECO:0007669"/>
    <property type="project" value="TreeGrafter"/>
</dbReference>
<sequence length="560" mass="60450">MSVNAADFNDPINLQVMWNRLIFIADQADIVLGRTAFSPIVRENHDYVTVLLDSRGRALAQCTWSIPVFITSLPVAAQKYFLPKFPAETLQEGDVLATNDPEIGTGHLPDVTMITPIFKNGKVVAYAGSIAHLPDIGGAPLHSEASDIFEEGIRFPIVKLHKAGVPNQDVLDIIAASVRLPTEVMGDLESMVAANNVMGRELLKFLDEYDLDSIDELADAIHTRSEAQTRKAIRQWPNGTYSAEVLLDGYDTDVRLKASVIVRDDSIHVDYAGTSDQILHSINCRTNYRYAHSVYALKCLLDPDTPNNEGCITPITDEAPLGSILNPQQWTAGNSRNLIGHVIPSLIFKALESVVPDKVMGDSGGAPIWAANCVGRRDDGSQYGSVQNFHGGQGARAEFDGLDTLSFPSNCRVTAIEMFEIAVPALVECKELIPDSGGAGKSRGGLGQHVVLRNLGRNPMNIYLASERVRHPCFGVVGGQSGSAGKVYKNGEPQFPKGKVVLKTGDRLEVETPGGGGWGKTSERSAASIELDLAEGLITPQAARQFYGYQRSSLAATAAE</sequence>
<proteinExistence type="predicted"/>
<name>A0A562R7B8_9BRAD</name>
<dbReference type="Proteomes" id="UP000316291">
    <property type="component" value="Unassembled WGS sequence"/>
</dbReference>
<reference evidence="2 3" key="1">
    <citation type="journal article" date="2015" name="Stand. Genomic Sci.">
        <title>Genomic Encyclopedia of Bacterial and Archaeal Type Strains, Phase III: the genomes of soil and plant-associated and newly described type strains.</title>
        <authorList>
            <person name="Whitman W.B."/>
            <person name="Woyke T."/>
            <person name="Klenk H.P."/>
            <person name="Zhou Y."/>
            <person name="Lilburn T.G."/>
            <person name="Beck B.J."/>
            <person name="De Vos P."/>
            <person name="Vandamme P."/>
            <person name="Eisen J.A."/>
            <person name="Garrity G."/>
            <person name="Hugenholtz P."/>
            <person name="Kyrpides N.C."/>
        </authorList>
    </citation>
    <scope>NUCLEOTIDE SEQUENCE [LARGE SCALE GENOMIC DNA]</scope>
    <source>
        <strain evidence="2 3">CGMCC 1.10948</strain>
    </source>
</reference>
<dbReference type="Pfam" id="PF02538">
    <property type="entry name" value="Hydantoinase_B"/>
    <property type="match status" value="1"/>
</dbReference>
<dbReference type="RefSeq" id="WP_018643063.1">
    <property type="nucleotide sequence ID" value="NZ_VLLA01000017.1"/>
</dbReference>
<dbReference type="EMBL" id="VLLA01000017">
    <property type="protein sequence ID" value="TWI64733.1"/>
    <property type="molecule type" value="Genomic_DNA"/>
</dbReference>
<comment type="caution">
    <text evidence="2">The sequence shown here is derived from an EMBL/GenBank/DDBJ whole genome shotgun (WGS) entry which is preliminary data.</text>
</comment>
<feature type="domain" description="Hydantoinase B/oxoprolinase" evidence="1">
    <location>
        <begin position="10"/>
        <end position="520"/>
    </location>
</feature>
<keyword evidence="3" id="KW-1185">Reference proteome</keyword>
<accession>A0A562R7B8</accession>
<evidence type="ECO:0000259" key="1">
    <source>
        <dbReference type="Pfam" id="PF02538"/>
    </source>
</evidence>
<dbReference type="OrthoDB" id="9761586at2"/>
<dbReference type="AlphaFoldDB" id="A0A562R7B8"/>